<name>A0ABN7WVI5_GIGMA</name>
<feature type="compositionally biased region" description="Low complexity" evidence="1">
    <location>
        <begin position="24"/>
        <end position="38"/>
    </location>
</feature>
<feature type="region of interest" description="Disordered" evidence="1">
    <location>
        <begin position="1"/>
        <end position="53"/>
    </location>
</feature>
<reference evidence="2 3" key="1">
    <citation type="submission" date="2021-06" db="EMBL/GenBank/DDBJ databases">
        <authorList>
            <person name="Kallberg Y."/>
            <person name="Tangrot J."/>
            <person name="Rosling A."/>
        </authorList>
    </citation>
    <scope>NUCLEOTIDE SEQUENCE [LARGE SCALE GENOMIC DNA]</scope>
    <source>
        <strain evidence="2 3">120-4 pot B 10/14</strain>
    </source>
</reference>
<evidence type="ECO:0000256" key="1">
    <source>
        <dbReference type="SAM" id="MobiDB-lite"/>
    </source>
</evidence>
<feature type="compositionally biased region" description="Basic and acidic residues" evidence="1">
    <location>
        <begin position="1"/>
        <end position="13"/>
    </location>
</feature>
<protein>
    <submittedName>
        <fullName evidence="2">10908_t:CDS:1</fullName>
    </submittedName>
</protein>
<dbReference type="Proteomes" id="UP000789901">
    <property type="component" value="Unassembled WGS sequence"/>
</dbReference>
<gene>
    <name evidence="2" type="ORF">GMARGA_LOCUS35568</name>
</gene>
<feature type="compositionally biased region" description="Basic and acidic residues" evidence="1">
    <location>
        <begin position="41"/>
        <end position="53"/>
    </location>
</feature>
<comment type="caution">
    <text evidence="2">The sequence shown here is derived from an EMBL/GenBank/DDBJ whole genome shotgun (WGS) entry which is preliminary data.</text>
</comment>
<proteinExistence type="predicted"/>
<feature type="non-terminal residue" evidence="2">
    <location>
        <position position="1"/>
    </location>
</feature>
<evidence type="ECO:0000313" key="3">
    <source>
        <dbReference type="Proteomes" id="UP000789901"/>
    </source>
</evidence>
<organism evidence="2 3">
    <name type="scientific">Gigaspora margarita</name>
    <dbReference type="NCBI Taxonomy" id="4874"/>
    <lineage>
        <taxon>Eukaryota</taxon>
        <taxon>Fungi</taxon>
        <taxon>Fungi incertae sedis</taxon>
        <taxon>Mucoromycota</taxon>
        <taxon>Glomeromycotina</taxon>
        <taxon>Glomeromycetes</taxon>
        <taxon>Diversisporales</taxon>
        <taxon>Gigasporaceae</taxon>
        <taxon>Gigaspora</taxon>
    </lineage>
</organism>
<accession>A0ABN7WVI5</accession>
<evidence type="ECO:0000313" key="2">
    <source>
        <dbReference type="EMBL" id="CAG8841691.1"/>
    </source>
</evidence>
<sequence length="53" mass="5934">HQRDVNANKRPQDTCKIAGPLKKNSINNDDSNTDNGDNTNDDQKVPIKMTPKE</sequence>
<keyword evidence="3" id="KW-1185">Reference proteome</keyword>
<dbReference type="EMBL" id="CAJVQB010066556">
    <property type="protein sequence ID" value="CAG8841691.1"/>
    <property type="molecule type" value="Genomic_DNA"/>
</dbReference>